<organism evidence="2 3">
    <name type="scientific">Oryza sativa subsp. japonica</name>
    <name type="common">Rice</name>
    <dbReference type="NCBI Taxonomy" id="39947"/>
    <lineage>
        <taxon>Eukaryota</taxon>
        <taxon>Viridiplantae</taxon>
        <taxon>Streptophyta</taxon>
        <taxon>Embryophyta</taxon>
        <taxon>Tracheophyta</taxon>
        <taxon>Spermatophyta</taxon>
        <taxon>Magnoliopsida</taxon>
        <taxon>Liliopsida</taxon>
        <taxon>Poales</taxon>
        <taxon>Poaceae</taxon>
        <taxon>BOP clade</taxon>
        <taxon>Oryzoideae</taxon>
        <taxon>Oryzeae</taxon>
        <taxon>Oryzinae</taxon>
        <taxon>Oryza</taxon>
        <taxon>Oryza sativa</taxon>
    </lineage>
</organism>
<dbReference type="PANTHER" id="PTHR48006:SF34">
    <property type="entry name" value="OS08G0203700 PROTEIN"/>
    <property type="match status" value="1"/>
</dbReference>
<dbReference type="AlphaFoldDB" id="A0A0P0XD08"/>
<dbReference type="ExpressionAtlas" id="A0A0P0XD08">
    <property type="expression patterns" value="baseline and differential"/>
</dbReference>
<dbReference type="EMBL" id="AP014964">
    <property type="protein sequence ID" value="BAT04268.1"/>
    <property type="molecule type" value="Genomic_DNA"/>
</dbReference>
<dbReference type="InParanoid" id="A0A0P0XD08"/>
<name>A0A0P0XD08_ORYSJ</name>
<reference evidence="2 3" key="3">
    <citation type="journal article" date="2013" name="Rice">
        <title>Improvement of the Oryza sativa Nipponbare reference genome using next generation sequence and optical map data.</title>
        <authorList>
            <person name="Kawahara Y."/>
            <person name="de la Bastide M."/>
            <person name="Hamilton J.P."/>
            <person name="Kanamori H."/>
            <person name="McCombie W.R."/>
            <person name="Ouyang S."/>
            <person name="Schwartz D.C."/>
            <person name="Tanaka T."/>
            <person name="Wu J."/>
            <person name="Zhou S."/>
            <person name="Childs K.L."/>
            <person name="Davidson R.M."/>
            <person name="Lin H."/>
            <person name="Quesada-Ocampo L."/>
            <person name="Vaillancourt B."/>
            <person name="Sakai H."/>
            <person name="Lee S.S."/>
            <person name="Kim J."/>
            <person name="Numa H."/>
            <person name="Itoh T."/>
            <person name="Buell C.R."/>
            <person name="Matsumoto T."/>
        </authorList>
    </citation>
    <scope>NUCLEOTIDE SEQUENCE [LARGE SCALE GENOMIC DNA]</scope>
    <source>
        <strain evidence="3">cv. Nipponbare</strain>
    </source>
</reference>
<proteinExistence type="predicted"/>
<keyword evidence="3" id="KW-1185">Reference proteome</keyword>
<keyword evidence="1" id="KW-1133">Transmembrane helix</keyword>
<gene>
    <name evidence="2" type="ordered locus">Os08g0202300</name>
    <name evidence="2" type="ORF">OSNPB_080202300</name>
</gene>
<dbReference type="STRING" id="39947.A0A0P0XD08"/>
<protein>
    <submittedName>
        <fullName evidence="2">Os08g0202300 protein</fullName>
    </submittedName>
</protein>
<dbReference type="Gene3D" id="3.80.10.10">
    <property type="entry name" value="Ribonuclease Inhibitor"/>
    <property type="match status" value="1"/>
</dbReference>
<dbReference type="InterPro" id="IPR001611">
    <property type="entry name" value="Leu-rich_rpt"/>
</dbReference>
<dbReference type="Gramene" id="Os08t0202300-02">
    <property type="protein sequence ID" value="Os08t0202300-02"/>
    <property type="gene ID" value="Os08g0202300"/>
</dbReference>
<accession>A0A0P0XD08</accession>
<dbReference type="SMR" id="A0A0P0XD08"/>
<feature type="transmembrane region" description="Helical" evidence="1">
    <location>
        <begin position="87"/>
        <end position="107"/>
    </location>
</feature>
<dbReference type="Proteomes" id="UP000059680">
    <property type="component" value="Chromosome 8"/>
</dbReference>
<evidence type="ECO:0000313" key="2">
    <source>
        <dbReference type="EMBL" id="BAT04268.1"/>
    </source>
</evidence>
<evidence type="ECO:0000256" key="1">
    <source>
        <dbReference type="SAM" id="Phobius"/>
    </source>
</evidence>
<dbReference type="Pfam" id="PF00560">
    <property type="entry name" value="LRR_1"/>
    <property type="match status" value="1"/>
</dbReference>
<dbReference type="PANTHER" id="PTHR48006">
    <property type="entry name" value="LEUCINE-RICH REPEAT-CONTAINING PROTEIN DDB_G0281931-RELATED"/>
    <property type="match status" value="1"/>
</dbReference>
<reference evidence="3" key="1">
    <citation type="journal article" date="2005" name="Nature">
        <title>The map-based sequence of the rice genome.</title>
        <authorList>
            <consortium name="International rice genome sequencing project (IRGSP)"/>
            <person name="Matsumoto T."/>
            <person name="Wu J."/>
            <person name="Kanamori H."/>
            <person name="Katayose Y."/>
            <person name="Fujisawa M."/>
            <person name="Namiki N."/>
            <person name="Mizuno H."/>
            <person name="Yamamoto K."/>
            <person name="Antonio B.A."/>
            <person name="Baba T."/>
            <person name="Sakata K."/>
            <person name="Nagamura Y."/>
            <person name="Aoki H."/>
            <person name="Arikawa K."/>
            <person name="Arita K."/>
            <person name="Bito T."/>
            <person name="Chiden Y."/>
            <person name="Fujitsuka N."/>
            <person name="Fukunaka R."/>
            <person name="Hamada M."/>
            <person name="Harada C."/>
            <person name="Hayashi A."/>
            <person name="Hijishita S."/>
            <person name="Honda M."/>
            <person name="Hosokawa S."/>
            <person name="Ichikawa Y."/>
            <person name="Idonuma A."/>
            <person name="Iijima M."/>
            <person name="Ikeda M."/>
            <person name="Ikeno M."/>
            <person name="Ito K."/>
            <person name="Ito S."/>
            <person name="Ito T."/>
            <person name="Ito Y."/>
            <person name="Ito Y."/>
            <person name="Iwabuchi A."/>
            <person name="Kamiya K."/>
            <person name="Karasawa W."/>
            <person name="Kurita K."/>
            <person name="Katagiri S."/>
            <person name="Kikuta A."/>
            <person name="Kobayashi H."/>
            <person name="Kobayashi N."/>
            <person name="Machita K."/>
            <person name="Maehara T."/>
            <person name="Masukawa M."/>
            <person name="Mizubayashi T."/>
            <person name="Mukai Y."/>
            <person name="Nagasaki H."/>
            <person name="Nagata Y."/>
            <person name="Naito S."/>
            <person name="Nakashima M."/>
            <person name="Nakama Y."/>
            <person name="Nakamichi Y."/>
            <person name="Nakamura M."/>
            <person name="Meguro A."/>
            <person name="Negishi M."/>
            <person name="Ohta I."/>
            <person name="Ohta T."/>
            <person name="Okamoto M."/>
            <person name="Ono N."/>
            <person name="Saji S."/>
            <person name="Sakaguchi M."/>
            <person name="Sakai K."/>
            <person name="Shibata M."/>
            <person name="Shimokawa T."/>
            <person name="Song J."/>
            <person name="Takazaki Y."/>
            <person name="Terasawa K."/>
            <person name="Tsugane M."/>
            <person name="Tsuji K."/>
            <person name="Ueda S."/>
            <person name="Waki K."/>
            <person name="Yamagata H."/>
            <person name="Yamamoto M."/>
            <person name="Yamamoto S."/>
            <person name="Yamane H."/>
            <person name="Yoshiki S."/>
            <person name="Yoshihara R."/>
            <person name="Yukawa K."/>
            <person name="Zhong H."/>
            <person name="Yano M."/>
            <person name="Yuan Q."/>
            <person name="Ouyang S."/>
            <person name="Liu J."/>
            <person name="Jones K.M."/>
            <person name="Gansberger K."/>
            <person name="Moffat K."/>
            <person name="Hill J."/>
            <person name="Bera J."/>
            <person name="Fadrosh D."/>
            <person name="Jin S."/>
            <person name="Johri S."/>
            <person name="Kim M."/>
            <person name="Overton L."/>
            <person name="Reardon M."/>
            <person name="Tsitrin T."/>
            <person name="Vuong H."/>
            <person name="Weaver B."/>
            <person name="Ciecko A."/>
            <person name="Tallon L."/>
            <person name="Jackson J."/>
            <person name="Pai G."/>
            <person name="Aken S.V."/>
            <person name="Utterback T."/>
            <person name="Reidmuller S."/>
            <person name="Feldblyum T."/>
            <person name="Hsiao J."/>
            <person name="Zismann V."/>
            <person name="Iobst S."/>
            <person name="de Vazeille A.R."/>
            <person name="Buell C.R."/>
            <person name="Ying K."/>
            <person name="Li Y."/>
            <person name="Lu T."/>
            <person name="Huang Y."/>
            <person name="Zhao Q."/>
            <person name="Feng Q."/>
            <person name="Zhang L."/>
            <person name="Zhu J."/>
            <person name="Weng Q."/>
            <person name="Mu J."/>
            <person name="Lu Y."/>
            <person name="Fan D."/>
            <person name="Liu Y."/>
            <person name="Guan J."/>
            <person name="Zhang Y."/>
            <person name="Yu S."/>
            <person name="Liu X."/>
            <person name="Zhang Y."/>
            <person name="Hong G."/>
            <person name="Han B."/>
            <person name="Choisne N."/>
            <person name="Demange N."/>
            <person name="Orjeda G."/>
            <person name="Samain S."/>
            <person name="Cattolico L."/>
            <person name="Pelletier E."/>
            <person name="Couloux A."/>
            <person name="Segurens B."/>
            <person name="Wincker P."/>
            <person name="D'Hont A."/>
            <person name="Scarpelli C."/>
            <person name="Weissenbach J."/>
            <person name="Salanoubat M."/>
            <person name="Quetier F."/>
            <person name="Yu Y."/>
            <person name="Kim H.R."/>
            <person name="Rambo T."/>
            <person name="Currie J."/>
            <person name="Collura K."/>
            <person name="Luo M."/>
            <person name="Yang T."/>
            <person name="Ammiraju J.S.S."/>
            <person name="Engler F."/>
            <person name="Soderlund C."/>
            <person name="Wing R.A."/>
            <person name="Palmer L.E."/>
            <person name="de la Bastide M."/>
            <person name="Spiegel L."/>
            <person name="Nascimento L."/>
            <person name="Zutavern T."/>
            <person name="O'Shaughnessy A."/>
            <person name="Dike S."/>
            <person name="Dedhia N."/>
            <person name="Preston R."/>
            <person name="Balija V."/>
            <person name="McCombie W.R."/>
            <person name="Chow T."/>
            <person name="Chen H."/>
            <person name="Chung M."/>
            <person name="Chen C."/>
            <person name="Shaw J."/>
            <person name="Wu H."/>
            <person name="Hsiao K."/>
            <person name="Chao Y."/>
            <person name="Chu M."/>
            <person name="Cheng C."/>
            <person name="Hour A."/>
            <person name="Lee P."/>
            <person name="Lin S."/>
            <person name="Lin Y."/>
            <person name="Liou J."/>
            <person name="Liu S."/>
            <person name="Hsing Y."/>
            <person name="Raghuvanshi S."/>
            <person name="Mohanty A."/>
            <person name="Bharti A.K."/>
            <person name="Gaur A."/>
            <person name="Gupta V."/>
            <person name="Kumar D."/>
            <person name="Ravi V."/>
            <person name="Vij S."/>
            <person name="Kapur A."/>
            <person name="Khurana P."/>
            <person name="Khurana P."/>
            <person name="Khurana J.P."/>
            <person name="Tyagi A.K."/>
            <person name="Gaikwad K."/>
            <person name="Singh A."/>
            <person name="Dalal V."/>
            <person name="Srivastava S."/>
            <person name="Dixit A."/>
            <person name="Pal A.K."/>
            <person name="Ghazi I.A."/>
            <person name="Yadav M."/>
            <person name="Pandit A."/>
            <person name="Bhargava A."/>
            <person name="Sureshbabu K."/>
            <person name="Batra K."/>
            <person name="Sharma T.R."/>
            <person name="Mohapatra T."/>
            <person name="Singh N.K."/>
            <person name="Messing J."/>
            <person name="Nelson A.B."/>
            <person name="Fuks G."/>
            <person name="Kavchok S."/>
            <person name="Keizer G."/>
            <person name="Linton E."/>
            <person name="Llaca V."/>
            <person name="Song R."/>
            <person name="Tanyolac B."/>
            <person name="Young S."/>
            <person name="Ho-Il K."/>
            <person name="Hahn J.H."/>
            <person name="Sangsakoo G."/>
            <person name="Vanavichit A."/>
            <person name="de Mattos Luiz.A.T."/>
            <person name="Zimmer P.D."/>
            <person name="Malone G."/>
            <person name="Dellagostin O."/>
            <person name="de Oliveira A.C."/>
            <person name="Bevan M."/>
            <person name="Bancroft I."/>
            <person name="Minx P."/>
            <person name="Cordum H."/>
            <person name="Wilson R."/>
            <person name="Cheng Z."/>
            <person name="Jin W."/>
            <person name="Jiang J."/>
            <person name="Leong S.A."/>
            <person name="Iwama H."/>
            <person name="Gojobori T."/>
            <person name="Itoh T."/>
            <person name="Niimura Y."/>
            <person name="Fujii Y."/>
            <person name="Habara T."/>
            <person name="Sakai H."/>
            <person name="Sato Y."/>
            <person name="Wilson G."/>
            <person name="Kumar K."/>
            <person name="McCouch S."/>
            <person name="Juretic N."/>
            <person name="Hoen D."/>
            <person name="Wright S."/>
            <person name="Bruskiewich R."/>
            <person name="Bureau T."/>
            <person name="Miyao A."/>
            <person name="Hirochika H."/>
            <person name="Nishikawa T."/>
            <person name="Kadowaki K."/>
            <person name="Sugiura M."/>
            <person name="Burr B."/>
            <person name="Sasaki T."/>
        </authorList>
    </citation>
    <scope>NUCLEOTIDE SEQUENCE [LARGE SCALE GENOMIC DNA]</scope>
    <source>
        <strain evidence="3">cv. Nipponbare</strain>
    </source>
</reference>
<reference evidence="2 3" key="2">
    <citation type="journal article" date="2013" name="Plant Cell Physiol.">
        <title>Rice Annotation Project Database (RAP-DB): an integrative and interactive database for rice genomics.</title>
        <authorList>
            <person name="Sakai H."/>
            <person name="Lee S.S."/>
            <person name="Tanaka T."/>
            <person name="Numa H."/>
            <person name="Kim J."/>
            <person name="Kawahara Y."/>
            <person name="Wakimoto H."/>
            <person name="Yang C.C."/>
            <person name="Iwamoto M."/>
            <person name="Abe T."/>
            <person name="Yamada Y."/>
            <person name="Muto A."/>
            <person name="Inokuchi H."/>
            <person name="Ikemura T."/>
            <person name="Matsumoto T."/>
            <person name="Sasaki T."/>
            <person name="Itoh T."/>
        </authorList>
    </citation>
    <scope>NUCLEOTIDE SEQUENCE [LARGE SCALE GENOMIC DNA]</scope>
    <source>
        <strain evidence="3">cv. Nipponbare</strain>
    </source>
</reference>
<evidence type="ECO:0000313" key="3">
    <source>
        <dbReference type="Proteomes" id="UP000059680"/>
    </source>
</evidence>
<dbReference type="SUPFAM" id="SSF52058">
    <property type="entry name" value="L domain-like"/>
    <property type="match status" value="1"/>
</dbReference>
<keyword evidence="1" id="KW-0812">Transmembrane</keyword>
<feature type="transmembrane region" description="Helical" evidence="1">
    <location>
        <begin position="5"/>
        <end position="24"/>
    </location>
</feature>
<dbReference type="PaxDb" id="39947-A0A0P0XD08"/>
<dbReference type="InterPro" id="IPR051824">
    <property type="entry name" value="LRR_Rcpt-Like_S/T_Kinase"/>
</dbReference>
<dbReference type="InterPro" id="IPR032675">
    <property type="entry name" value="LRR_dom_sf"/>
</dbReference>
<keyword evidence="1" id="KW-0472">Membrane</keyword>
<sequence>MEDSIWTFSIHLGMFSVPTLFYGFRWASDNDFTGRIPDYIGSLSDLTELRIQGNNFDGPIPTSFSNLVNLTSLRIGDLVSGSSSLAFMSNMTSLIVLYGGLIVHLALMG</sequence>